<proteinExistence type="predicted"/>
<dbReference type="AlphaFoldDB" id="A0A0E9Q0M6"/>
<organism evidence="1">
    <name type="scientific">Anguilla anguilla</name>
    <name type="common">European freshwater eel</name>
    <name type="synonym">Muraena anguilla</name>
    <dbReference type="NCBI Taxonomy" id="7936"/>
    <lineage>
        <taxon>Eukaryota</taxon>
        <taxon>Metazoa</taxon>
        <taxon>Chordata</taxon>
        <taxon>Craniata</taxon>
        <taxon>Vertebrata</taxon>
        <taxon>Euteleostomi</taxon>
        <taxon>Actinopterygii</taxon>
        <taxon>Neopterygii</taxon>
        <taxon>Teleostei</taxon>
        <taxon>Anguilliformes</taxon>
        <taxon>Anguillidae</taxon>
        <taxon>Anguilla</taxon>
    </lineage>
</organism>
<accession>A0A0E9Q0M6</accession>
<sequence>MVCWTVLTSRKHLQVRYR</sequence>
<reference evidence="1" key="1">
    <citation type="submission" date="2014-11" db="EMBL/GenBank/DDBJ databases">
        <authorList>
            <person name="Amaro Gonzalez C."/>
        </authorList>
    </citation>
    <scope>NUCLEOTIDE SEQUENCE</scope>
</reference>
<evidence type="ECO:0000313" key="1">
    <source>
        <dbReference type="EMBL" id="JAH10279.1"/>
    </source>
</evidence>
<name>A0A0E9Q0M6_ANGAN</name>
<dbReference type="EMBL" id="GBXM01098298">
    <property type="protein sequence ID" value="JAH10279.1"/>
    <property type="molecule type" value="Transcribed_RNA"/>
</dbReference>
<reference evidence="1" key="2">
    <citation type="journal article" date="2015" name="Fish Shellfish Immunol.">
        <title>Early steps in the European eel (Anguilla anguilla)-Vibrio vulnificus interaction in the gills: Role of the RtxA13 toxin.</title>
        <authorList>
            <person name="Callol A."/>
            <person name="Pajuelo D."/>
            <person name="Ebbesson L."/>
            <person name="Teles M."/>
            <person name="MacKenzie S."/>
            <person name="Amaro C."/>
        </authorList>
    </citation>
    <scope>NUCLEOTIDE SEQUENCE</scope>
</reference>
<protein>
    <submittedName>
        <fullName evidence="1">Uncharacterized protein</fullName>
    </submittedName>
</protein>